<dbReference type="Proteomes" id="UP000232164">
    <property type="component" value="Unassembled WGS sequence"/>
</dbReference>
<keyword evidence="4" id="KW-1185">Reference proteome</keyword>
<evidence type="ECO:0000313" key="1">
    <source>
        <dbReference type="EMBL" id="PKA41641.1"/>
    </source>
</evidence>
<reference evidence="2" key="3">
    <citation type="submission" date="2022-09" db="EMBL/GenBank/DDBJ databases">
        <title>Australian commercial rhizobial inoculants.</title>
        <authorList>
            <person name="Kohlmeier M.G."/>
            <person name="O'Hara G.W."/>
            <person name="Colombi E."/>
            <person name="Ramsay J.P."/>
            <person name="Terpolilli J."/>
        </authorList>
    </citation>
    <scope>NUCLEOTIDE SEQUENCE</scope>
    <source>
        <strain evidence="2">WSM1592</strain>
    </source>
</reference>
<evidence type="ECO:0008006" key="5">
    <source>
        <dbReference type="Google" id="ProtNLM"/>
    </source>
</evidence>
<reference evidence="1 3" key="2">
    <citation type="submission" date="2017-12" db="EMBL/GenBank/DDBJ databases">
        <title>Genome sequence of Rhizobium sullae HCNT1 isolated from Sulla coronaria nodules and featuring peculiar denitrification phenotypes.</title>
        <authorList>
            <person name="De Diego-Diaz B."/>
            <person name="Treu L."/>
            <person name="Campanaro S."/>
            <person name="Da Silva Duarte V."/>
            <person name="Basaglia M."/>
            <person name="Favaro L."/>
            <person name="Casella S."/>
            <person name="Squartini A."/>
        </authorList>
    </citation>
    <scope>NUCLEOTIDE SEQUENCE [LARGE SCALE GENOMIC DNA]</scope>
    <source>
        <strain evidence="1 3">HCNT1</strain>
    </source>
</reference>
<dbReference type="EMBL" id="CP104143">
    <property type="protein sequence ID" value="UWU13340.1"/>
    <property type="molecule type" value="Genomic_DNA"/>
</dbReference>
<evidence type="ECO:0000313" key="4">
    <source>
        <dbReference type="Proteomes" id="UP001060123"/>
    </source>
</evidence>
<dbReference type="Proteomes" id="UP001060123">
    <property type="component" value="Chromosome"/>
</dbReference>
<sequence length="124" mass="13877">MTELLYGGVDVAMKVPPHQYRPVLSFYRDVVRLKEIGKEGARGFELGPIRLWIDEAPAMSQAELWLELFTPDFGKAAEHLAKAAVPRCDPIEALPEDFRGGWILNPANIVHLVREADAWEAPSP</sequence>
<protein>
    <recommendedName>
        <fullName evidence="5">Glyoxalase/bleomycin resistance/dioxygenase family protein</fullName>
    </recommendedName>
</protein>
<gene>
    <name evidence="1" type="ORF">CWR43_19970</name>
    <name evidence="2" type="ORF">N2599_14425</name>
</gene>
<name>A0A2N0D6B6_RHISU</name>
<dbReference type="RefSeq" id="WP_027508095.1">
    <property type="nucleotide sequence ID" value="NZ_CP104143.1"/>
</dbReference>
<organism evidence="1 3">
    <name type="scientific">Rhizobium sullae</name>
    <name type="common">Rhizobium hedysari</name>
    <dbReference type="NCBI Taxonomy" id="50338"/>
    <lineage>
        <taxon>Bacteria</taxon>
        <taxon>Pseudomonadati</taxon>
        <taxon>Pseudomonadota</taxon>
        <taxon>Alphaproteobacteria</taxon>
        <taxon>Hyphomicrobiales</taxon>
        <taxon>Rhizobiaceae</taxon>
        <taxon>Rhizobium/Agrobacterium group</taxon>
        <taxon>Rhizobium</taxon>
    </lineage>
</organism>
<dbReference type="AlphaFoldDB" id="A0A2N0D6B6"/>
<evidence type="ECO:0000313" key="3">
    <source>
        <dbReference type="Proteomes" id="UP000232164"/>
    </source>
</evidence>
<proteinExistence type="predicted"/>
<accession>A0A2N0D6B6</accession>
<reference evidence="1 3" key="1">
    <citation type="submission" date="2017-11" db="EMBL/GenBank/DDBJ databases">
        <authorList>
            <person name="Han C.G."/>
        </authorList>
    </citation>
    <scope>NUCLEOTIDE SEQUENCE [LARGE SCALE GENOMIC DNA]</scope>
    <source>
        <strain evidence="1 3">HCNT1</strain>
    </source>
</reference>
<evidence type="ECO:0000313" key="2">
    <source>
        <dbReference type="EMBL" id="UWU13340.1"/>
    </source>
</evidence>
<dbReference type="STRING" id="1041146.GCA_000427985_00817"/>
<dbReference type="EMBL" id="PIQN01000016">
    <property type="protein sequence ID" value="PKA41641.1"/>
    <property type="molecule type" value="Genomic_DNA"/>
</dbReference>